<dbReference type="AlphaFoldDB" id="Q8KK37"/>
<organism evidence="1">
    <name type="scientific">Proteus vulgaris</name>
    <dbReference type="NCBI Taxonomy" id="585"/>
    <lineage>
        <taxon>Bacteria</taxon>
        <taxon>Pseudomonadati</taxon>
        <taxon>Pseudomonadota</taxon>
        <taxon>Gammaproteobacteria</taxon>
        <taxon>Enterobacterales</taxon>
        <taxon>Morganellaceae</taxon>
        <taxon>Proteus</taxon>
    </lineage>
</organism>
<evidence type="ECO:0000313" key="1">
    <source>
        <dbReference type="EMBL" id="BAB93690.1"/>
    </source>
</evidence>
<name>Q8KK37_PROVU</name>
<dbReference type="EMBL" id="AP004237">
    <property type="protein sequence ID" value="BAB93690.1"/>
    <property type="molecule type" value="Genomic_DNA"/>
</dbReference>
<geneLocation type="plasmid" evidence="1">
    <name>Rts1</name>
</geneLocation>
<accession>Q8KK37</accession>
<reference evidence="1" key="5">
    <citation type="journal article" date="1988" name="J. Bacteriol.">
        <title>Nucleotide sequence of an Rts1 fragment causing temperature-dependent instability.</title>
        <authorList>
            <person name="Tanaka M."/>
            <person name="Okawa N."/>
            <person name="Mori K."/>
            <person name="Suyama Y."/>
            <person name="Kaji A."/>
        </authorList>
    </citation>
    <scope>NUCLEOTIDE SEQUENCE</scope>
    <source>
        <strain evidence="1">UR-75</strain>
        <plasmid evidence="1">Rts1</plasmid>
    </source>
</reference>
<protein>
    <submittedName>
        <fullName evidence="1">Uncharacterized protein</fullName>
    </submittedName>
</protein>
<reference evidence="1" key="2">
    <citation type="journal article" date="1983" name="J. Bacteriol.">
        <title>Nucleotide sequence of an incompatibility region of mini-Rts1 that contains five direct repeats.</title>
        <authorList>
            <person name="Kamio Y."/>
            <person name="Terawaki Y."/>
        </authorList>
    </citation>
    <scope>NUCLEOTIDE SEQUENCE</scope>
    <source>
        <strain evidence="1">UR-75</strain>
        <plasmid evidence="1">Rts1</plasmid>
    </source>
</reference>
<gene>
    <name evidence="1" type="primary">orf127</name>
</gene>
<reference evidence="1" key="10">
    <citation type="journal article" date="2002" name="J. Bacteriol.">
        <title>Complete nucleotide sequence of plasmid Rts1: implications for evolution of large plasmid Genomes.</title>
        <authorList>
            <person name="Murata T."/>
            <person name="Ohnishi M."/>
            <person name="Ara T."/>
            <person name="Kaneko J."/>
            <person name="Han C.-G."/>
            <person name="Li Y.F."/>
            <person name="Takashima K."/>
            <person name="Nojima H."/>
            <person name="Nakayama K."/>
            <person name="Kaji A."/>
            <person name="Kamio Y."/>
            <person name="Miki T."/>
            <person name="Mori H."/>
            <person name="Ohtsubo E."/>
            <person name="Terawaki Y."/>
            <person name="Hayashi T."/>
        </authorList>
    </citation>
    <scope>NUCLEOTIDE SEQUENCE</scope>
    <source>
        <strain evidence="1">UR-75</strain>
        <plasmid evidence="1">Rts1</plasmid>
    </source>
</reference>
<reference evidence="1" key="4">
    <citation type="journal article" date="1985" name="J. Bacteriol.">
        <title>Organization of the Tn6-related kanamycin resistance transposon Tn2680 carrying two copies of IS26 and an IS903 variant, IS903. B.</title>
        <authorList>
            <person name="Mollet B."/>
            <person name="Clerget M."/>
            <person name="Meyer J."/>
            <person name="Iida S."/>
        </authorList>
    </citation>
    <scope>NUCLEOTIDE SEQUENCE</scope>
    <source>
        <strain evidence="1">UR-75</strain>
        <plasmid evidence="1">Rts1</plasmid>
    </source>
</reference>
<reference evidence="1" key="8">
    <citation type="journal article" date="1994" name="J. Mol. Biol.">
        <title>Molecular cloning and expression of a novel hydroxymethylcytosine-specific restriction enzyme (PvuRts1I) modulated by glucosylation of DNA.</title>
        <authorList>
            <person name="Janosi L."/>
            <person name="Yonemitsu H."/>
            <person name="Hong H."/>
            <person name="Kaji A."/>
        </authorList>
    </citation>
    <scope>NUCLEOTIDE SEQUENCE</scope>
    <source>
        <strain evidence="1">UR-75</strain>
        <plasmid evidence="1">Rts1</plasmid>
    </source>
</reference>
<reference evidence="1" key="3">
    <citation type="journal article" date="1984" name="J. Bacteriol.">
        <title>Complete nucleotide sequence of mini-Rts1 and its copy mutant.</title>
        <authorList>
            <person name="Kamio Y."/>
            <person name="Tabuchi A."/>
            <person name="Itoh Y."/>
            <person name="Katagiri H."/>
            <person name="Terawaki Y."/>
        </authorList>
    </citation>
    <scope>NUCLEOTIDE SEQUENCE</scope>
    <source>
        <strain evidence="1">UR-75</strain>
        <plasmid evidence="1">Rts1</plasmid>
    </source>
</reference>
<reference evidence="1" key="1">
    <citation type="journal article" date="1968" name="Nature">
        <title>Temperature sensitivity of cell growth in Escherichia coli associated with the temperature sensitive R(KM) factor.</title>
        <authorList>
            <person name="Terawaki Y."/>
            <person name="Kakizawa Y."/>
            <person name="Takayasu H."/>
            <person name="Yoshikawa M."/>
        </authorList>
    </citation>
    <scope>NUCLEOTIDE SEQUENCE</scope>
    <source>
        <strain evidence="1">UR-75</strain>
        <plasmid evidence="1">Rts1</plasmid>
    </source>
</reference>
<reference evidence="1" key="7">
    <citation type="journal article" date="1991" name="J. Bacteriol.">
        <title>Three short fragments of Rts1 DNA are responsible for the temperature-sensitive growth phenotype (Tsg) of host bacteria.</title>
        <authorList>
            <person name="Mochida S."/>
            <person name="Tsuchiya H."/>
            <person name="Mori K."/>
            <person name="Kaji A."/>
        </authorList>
    </citation>
    <scope>NUCLEOTIDE SEQUENCE</scope>
    <source>
        <strain evidence="1">UR-75</strain>
        <plasmid evidence="1">Rts1</plasmid>
    </source>
</reference>
<reference evidence="1" key="9">
    <citation type="journal article" date="1996" name="Biochem. Biophys. Res. Commun.">
        <title>A new plasmid-encoded proteic killer gene system: cloning, sequencing, and analyzing hig locus of plasmid Rts1.</title>
        <authorList>
            <person name="Tian Q.B."/>
            <person name="Ohnishi M."/>
            <person name="Tabuchi A."/>
            <person name="Terawaki Y."/>
        </authorList>
    </citation>
    <scope>NUCLEOTIDE SEQUENCE</scope>
    <source>
        <strain evidence="1">UR-75</strain>
        <plasmid evidence="1">Rts1</plasmid>
    </source>
</reference>
<reference evidence="1" key="6">
    <citation type="journal article" date="1988" name="Plasmid">
        <title>Nucleotide sequence and copy control function of the extension of the incI region (incI-b) of Rts 1.</title>
        <authorList>
            <person name="Nozue H."/>
            <person name="Tsuchiya K."/>
            <person name="Kamio Y."/>
        </authorList>
    </citation>
    <scope>NUCLEOTIDE SEQUENCE</scope>
    <source>
        <strain evidence="1">UR-75</strain>
        <plasmid evidence="1">Rts1</plasmid>
    </source>
</reference>
<keyword evidence="1" id="KW-0614">Plasmid</keyword>
<sequence>MKLVVIVSPSGTTGLVAVFFSPATALRSWPVCTFITLDVTVESLTAFSIVSAVLLAKADVAQTVSNKKIFFMNPPFIFISIIL</sequence>
<proteinExistence type="predicted"/>